<dbReference type="InterPro" id="IPR007623">
    <property type="entry name" value="BEX"/>
</dbReference>
<evidence type="ECO:0000256" key="4">
    <source>
        <dbReference type="ARBA" id="ARBA00022833"/>
    </source>
</evidence>
<evidence type="ECO:0000313" key="7">
    <source>
        <dbReference type="Proteomes" id="UP000515126"/>
    </source>
</evidence>
<comment type="similarity">
    <text evidence="2">Belongs to the BEX family.</text>
</comment>
<evidence type="ECO:0000256" key="1">
    <source>
        <dbReference type="ARBA" id="ARBA00004496"/>
    </source>
</evidence>
<reference evidence="8" key="1">
    <citation type="submission" date="2025-08" db="UniProtKB">
        <authorList>
            <consortium name="RefSeq"/>
        </authorList>
    </citation>
    <scope>IDENTIFICATION</scope>
</reference>
<keyword evidence="3" id="KW-0963">Cytoplasm</keyword>
<organism evidence="7 8">
    <name type="scientific">Mus caroli</name>
    <name type="common">Ryukyu mouse</name>
    <name type="synonym">Ricefield mouse</name>
    <dbReference type="NCBI Taxonomy" id="10089"/>
    <lineage>
        <taxon>Eukaryota</taxon>
        <taxon>Metazoa</taxon>
        <taxon>Chordata</taxon>
        <taxon>Craniata</taxon>
        <taxon>Vertebrata</taxon>
        <taxon>Euteleostomi</taxon>
        <taxon>Mammalia</taxon>
        <taxon>Eutheria</taxon>
        <taxon>Euarchontoglires</taxon>
        <taxon>Glires</taxon>
        <taxon>Rodentia</taxon>
        <taxon>Myomorpha</taxon>
        <taxon>Muroidea</taxon>
        <taxon>Muridae</taxon>
        <taxon>Murinae</taxon>
        <taxon>Mus</taxon>
        <taxon>Mus</taxon>
    </lineage>
</organism>
<keyword evidence="5" id="KW-0832">Ubl conjugation</keyword>
<comment type="subcellular location">
    <subcellularLocation>
        <location evidence="1">Cytoplasm</location>
    </subcellularLocation>
</comment>
<dbReference type="PANTHER" id="PTHR13987">
    <property type="entry name" value="PROTEIN BEX4"/>
    <property type="match status" value="1"/>
</dbReference>
<protein>
    <submittedName>
        <fullName evidence="8">Protein BEX6</fullName>
    </submittedName>
</protein>
<evidence type="ECO:0000256" key="5">
    <source>
        <dbReference type="ARBA" id="ARBA00022843"/>
    </source>
</evidence>
<feature type="region of interest" description="Disordered" evidence="6">
    <location>
        <begin position="65"/>
        <end position="92"/>
    </location>
</feature>
<feature type="compositionally biased region" description="Basic and acidic residues" evidence="6">
    <location>
        <begin position="65"/>
        <end position="75"/>
    </location>
</feature>
<feature type="region of interest" description="Disordered" evidence="6">
    <location>
        <begin position="1"/>
        <end position="39"/>
    </location>
</feature>
<dbReference type="PIRSF" id="PIRSF008633">
    <property type="entry name" value="BEX"/>
    <property type="match status" value="1"/>
</dbReference>
<evidence type="ECO:0000313" key="8">
    <source>
        <dbReference type="RefSeq" id="XP_029326060.1"/>
    </source>
</evidence>
<feature type="compositionally biased region" description="Basic and acidic residues" evidence="6">
    <location>
        <begin position="13"/>
        <end position="38"/>
    </location>
</feature>
<dbReference type="GO" id="GO:0005737">
    <property type="term" value="C:cytoplasm"/>
    <property type="evidence" value="ECO:0007669"/>
    <property type="project" value="UniProtKB-SubCell"/>
</dbReference>
<keyword evidence="7" id="KW-1185">Reference proteome</keyword>
<keyword evidence="4" id="KW-0862">Zinc</keyword>
<dbReference type="RefSeq" id="XP_029326060.1">
    <property type="nucleotide sequence ID" value="XM_029470200.1"/>
</dbReference>
<name>A0A6P7QMU5_MUSCR</name>
<dbReference type="KEGG" id="mcal:115029544"/>
<dbReference type="AlphaFoldDB" id="A0A6P7QMU5"/>
<dbReference type="Proteomes" id="UP000515126">
    <property type="component" value="Chromosome 16"/>
</dbReference>
<evidence type="ECO:0000256" key="6">
    <source>
        <dbReference type="SAM" id="MobiDB-lite"/>
    </source>
</evidence>
<evidence type="ECO:0000256" key="3">
    <source>
        <dbReference type="ARBA" id="ARBA00022490"/>
    </source>
</evidence>
<dbReference type="GO" id="GO:0005634">
    <property type="term" value="C:nucleus"/>
    <property type="evidence" value="ECO:0007669"/>
    <property type="project" value="TreeGrafter"/>
</dbReference>
<dbReference type="GeneID" id="115029544"/>
<dbReference type="Pfam" id="PF04538">
    <property type="entry name" value="BEX"/>
    <property type="match status" value="1"/>
</dbReference>
<evidence type="ECO:0000256" key="2">
    <source>
        <dbReference type="ARBA" id="ARBA00010976"/>
    </source>
</evidence>
<proteinExistence type="inferred from homology"/>
<accession>A0A6P7QMU5</accession>
<gene>
    <name evidence="8" type="primary">LOC115029544</name>
</gene>
<sequence>MMSKVKQVIQDLTVEKDKGGETSRHSEEESHLLEEVESKNPGGYVKRTVRRLVCNFRWATPNRHVDHSEGREDVGRFVGQETEAKRKSQKQWTRPSMWFLTPESESHYNLGFIP</sequence>
<dbReference type="InterPro" id="IPR021156">
    <property type="entry name" value="TF_A-like/BEX"/>
</dbReference>
<dbReference type="PANTHER" id="PTHR13987:SF3">
    <property type="entry name" value="PROTEIN BEX4"/>
    <property type="match status" value="1"/>
</dbReference>